<evidence type="ECO:0000256" key="4">
    <source>
        <dbReference type="ARBA" id="ARBA00022729"/>
    </source>
</evidence>
<feature type="domain" description="FAM69 protein-kinase" evidence="5">
    <location>
        <begin position="189"/>
        <end position="385"/>
    </location>
</feature>
<proteinExistence type="inferred from homology"/>
<sequence length="412" mass="47706">MILSYIYNILKFKKWELLSLLTILIALKWSTIITFRPDIHRLTELHKCPACFGISACNYIHEIDIAFHDFYSVFAYFFGVKNVFFGSFNNSRVVLKKLAQNSELDEFDRMLCENKRISHICIKNAKEIDHKVEVNFHELIKKEVHVNSTKDNFNHLKLCPTVQHLNDLLSNVYRNEKNIDRKILHINIWVLTVLNPEPLLLQILSTNKDWPVPRYFGTCGRILIEEYVGMPLTAYYNEPWLRRAKLASSLLDAAYKFTYKDDNFGFYLTDISADNIAVDSIDNVKFVDLENVIIVDRNIAATERSTTWSQLQVNTENFSCSECLAFSGIDICSHKVSDHNYYAICKILLAININNSILPGGLLHDIPADIFKNYPDVQHLIQQCVYPQTLLSRIDAGMQLKKLLDFIIQNQI</sequence>
<keyword evidence="7" id="KW-0418">Kinase</keyword>
<reference evidence="7" key="1">
    <citation type="submission" date="2025-08" db="UniProtKB">
        <authorList>
            <consortium name="RefSeq"/>
        </authorList>
    </citation>
    <scope>IDENTIFICATION</scope>
    <source>
        <tissue evidence="7">Muscle</tissue>
    </source>
</reference>
<evidence type="ECO:0000259" key="5">
    <source>
        <dbReference type="Pfam" id="PF12260"/>
    </source>
</evidence>
<evidence type="ECO:0000256" key="2">
    <source>
        <dbReference type="ARBA" id="ARBA00006338"/>
    </source>
</evidence>
<evidence type="ECO:0000256" key="3">
    <source>
        <dbReference type="ARBA" id="ARBA00022525"/>
    </source>
</evidence>
<accession>A0A6J3KKR1</accession>
<dbReference type="InterPro" id="IPR020519">
    <property type="entry name" value="DIPK2A/B"/>
</dbReference>
<dbReference type="AlphaFoldDB" id="A0A6J3KKR1"/>
<dbReference type="PANTHER" id="PTHR32073:SF7">
    <property type="entry name" value="GH11358P"/>
    <property type="match status" value="1"/>
</dbReference>
<dbReference type="Pfam" id="PF12260">
    <property type="entry name" value="PIP49_C"/>
    <property type="match status" value="1"/>
</dbReference>
<dbReference type="SUPFAM" id="SSF56112">
    <property type="entry name" value="Protein kinase-like (PK-like)"/>
    <property type="match status" value="1"/>
</dbReference>
<keyword evidence="3" id="KW-0964">Secreted</keyword>
<dbReference type="PANTHER" id="PTHR32073">
    <property type="entry name" value="GH11358P"/>
    <property type="match status" value="1"/>
</dbReference>
<evidence type="ECO:0000313" key="6">
    <source>
        <dbReference type="Proteomes" id="UP000504631"/>
    </source>
</evidence>
<comment type="subcellular location">
    <subcellularLocation>
        <location evidence="1">Secreted</location>
    </subcellularLocation>
</comment>
<keyword evidence="6" id="KW-1185">Reference proteome</keyword>
<name>A0A6J3KKR1_9HYME</name>
<evidence type="ECO:0000256" key="1">
    <source>
        <dbReference type="ARBA" id="ARBA00004613"/>
    </source>
</evidence>
<dbReference type="RefSeq" id="XP_033353777.1">
    <property type="nucleotide sequence ID" value="XM_033497886.1"/>
</dbReference>
<dbReference type="InterPro" id="IPR011009">
    <property type="entry name" value="Kinase-like_dom_sf"/>
</dbReference>
<keyword evidence="7" id="KW-0808">Transferase</keyword>
<dbReference type="GO" id="GO:0016301">
    <property type="term" value="F:kinase activity"/>
    <property type="evidence" value="ECO:0007669"/>
    <property type="project" value="UniProtKB-KW"/>
</dbReference>
<gene>
    <name evidence="7" type="primary">LOC117235650</name>
</gene>
<comment type="similarity">
    <text evidence="2">Belongs to the DIPK family.</text>
</comment>
<dbReference type="InterPro" id="IPR022049">
    <property type="entry name" value="FAM69_kinase_dom"/>
</dbReference>
<organism evidence="6 7">
    <name type="scientific">Bombus vosnesenskii</name>
    <dbReference type="NCBI Taxonomy" id="207650"/>
    <lineage>
        <taxon>Eukaryota</taxon>
        <taxon>Metazoa</taxon>
        <taxon>Ecdysozoa</taxon>
        <taxon>Arthropoda</taxon>
        <taxon>Hexapoda</taxon>
        <taxon>Insecta</taxon>
        <taxon>Pterygota</taxon>
        <taxon>Neoptera</taxon>
        <taxon>Endopterygota</taxon>
        <taxon>Hymenoptera</taxon>
        <taxon>Apocrita</taxon>
        <taxon>Aculeata</taxon>
        <taxon>Apoidea</taxon>
        <taxon>Anthophila</taxon>
        <taxon>Apidae</taxon>
        <taxon>Bombus</taxon>
        <taxon>Pyrobombus</taxon>
    </lineage>
</organism>
<dbReference type="GeneID" id="117235650"/>
<dbReference type="Proteomes" id="UP000504631">
    <property type="component" value="Unplaced"/>
</dbReference>
<evidence type="ECO:0000313" key="7">
    <source>
        <dbReference type="RefSeq" id="XP_033353777.1"/>
    </source>
</evidence>
<protein>
    <submittedName>
        <fullName evidence="7">Divergent protein kinase domain 2A</fullName>
    </submittedName>
</protein>
<dbReference type="GO" id="GO:0005576">
    <property type="term" value="C:extracellular region"/>
    <property type="evidence" value="ECO:0007669"/>
    <property type="project" value="UniProtKB-SubCell"/>
</dbReference>
<dbReference type="KEGG" id="bvk:117235650"/>
<keyword evidence="4" id="KW-0732">Signal</keyword>